<evidence type="ECO:0000313" key="2">
    <source>
        <dbReference type="Proteomes" id="UP001148629"/>
    </source>
</evidence>
<proteinExistence type="predicted"/>
<comment type="caution">
    <text evidence="1">The sequence shown here is derived from an EMBL/GenBank/DDBJ whole genome shotgun (WGS) entry which is preliminary data.</text>
</comment>
<name>A0ACC1S9X1_9HYPO</name>
<dbReference type="Proteomes" id="UP001148629">
    <property type="component" value="Unassembled WGS sequence"/>
</dbReference>
<protein>
    <submittedName>
        <fullName evidence="1">Uncharacterized protein</fullName>
    </submittedName>
</protein>
<reference evidence="1" key="1">
    <citation type="submission" date="2022-08" db="EMBL/GenBank/DDBJ databases">
        <title>Genome Sequence of Fusarium decemcellulare.</title>
        <authorList>
            <person name="Buettner E."/>
        </authorList>
    </citation>
    <scope>NUCLEOTIDE SEQUENCE</scope>
    <source>
        <strain evidence="1">Babe19</strain>
    </source>
</reference>
<evidence type="ECO:0000313" key="1">
    <source>
        <dbReference type="EMBL" id="KAJ3535204.1"/>
    </source>
</evidence>
<sequence length="1088" mass="122761">MSKKLTSALALLLVYFNFISRVAGQDPASPAGLISSVPDCAQKCLVQGFQQGSCNLTALPGCLCSNTALQANLSACVQATCSVEDLAAVSMASNQLCAGYPIESRSHRVKIAAIACAAITFPIVVLRCIARLMVTKKLWWDDWTAIMATIFLAAVIGLQIESTKLGFGRHLWNVPVTNLAAILQMFYSIQILYILVQVSAKASLLAFYSRVFTDRKFRIAVWVAYVFLFGHGVIFLGLVIFHCIPVHSIWDRSVDGKCLDLTAIAYAGGVLSIIEDIAIFILPIPELMKLQLQGKKKTALLFMFSIGSFACVTSIVRLKYLGSFSDPVDATWHNVYVVIWSTIELSCALICASLPALRPLVQMVPGVLSTVKGSSFKKTADESIYEHAHPRPTVKPDIESSKFKELPDLPVMRHPTPTGTEKYGAYLDVESNHSRGSYELQTLTRERNICRLIPWDSRDWPQEPFKPVSLEHHESFLALEESAAAGCHLCRLFRADFYARSDTTIPQGKGRIEIGMDWAFQYFIGSENFGSKSLKRSDYHIDLIDEMRVKKNMVLTPKRLSEETIDADLEWLVGERIQPWLRSCLIGTGLHAKCGQRKQKDDQDFALPTRLIEVGDISSSTARLVKSNEVSWSQERPHYLALSYVWGQGNEPAKSTRANIEERLRKIDINTLSKTIQDAIKLARFMKVEYLWVDAVCIIQPCPEDNYLDDWKLEAPKMGSYYSSAYCLVSALSATDSSEGLFTERQIATYPTKSCTIAFDQDEEEYRYIPPLKISDQLEFSSAPLMKRGWCLQERLLSCRMLHWSKHCLFWECPGLFRRSELLRPIPRDVNIPENIKFADVFEQSSAEAALGKSWLNVVFQYSSMRLTYGTDRLVAIHGLACRLLTIHRGRYFAGMFLSHVAQGLSWNALLWGRKKLADFPSWSWASAECNAGVMFHDLNKTLVRCISVESFSETPGMADFSQQTNRILRLEAPLVWMELGALKTGWNHYRSKKWNLKVELDFDTRELEPGSLSRVCILVLGVAVKKSYHMTGLVLKPNGRFYERVGFAFIDVRTKDWLHIFTSDDLTPEINEIVNDFNDLRCEIDLI</sequence>
<accession>A0ACC1S9X1</accession>
<dbReference type="EMBL" id="JANRMS010000728">
    <property type="protein sequence ID" value="KAJ3535204.1"/>
    <property type="molecule type" value="Genomic_DNA"/>
</dbReference>
<gene>
    <name evidence="1" type="ORF">NM208_g7233</name>
</gene>
<organism evidence="1 2">
    <name type="scientific">Fusarium decemcellulare</name>
    <dbReference type="NCBI Taxonomy" id="57161"/>
    <lineage>
        <taxon>Eukaryota</taxon>
        <taxon>Fungi</taxon>
        <taxon>Dikarya</taxon>
        <taxon>Ascomycota</taxon>
        <taxon>Pezizomycotina</taxon>
        <taxon>Sordariomycetes</taxon>
        <taxon>Hypocreomycetidae</taxon>
        <taxon>Hypocreales</taxon>
        <taxon>Nectriaceae</taxon>
        <taxon>Fusarium</taxon>
        <taxon>Fusarium decemcellulare species complex</taxon>
    </lineage>
</organism>
<keyword evidence="2" id="KW-1185">Reference proteome</keyword>